<evidence type="ECO:0000256" key="1">
    <source>
        <dbReference type="SAM" id="SignalP"/>
    </source>
</evidence>
<dbReference type="InterPro" id="IPR001304">
    <property type="entry name" value="C-type_lectin-like"/>
</dbReference>
<feature type="signal peptide" evidence="1">
    <location>
        <begin position="1"/>
        <end position="17"/>
    </location>
</feature>
<dbReference type="AlphaFoldDB" id="A0A8C9SMF2"/>
<dbReference type="PANTHER" id="PTHR22803">
    <property type="entry name" value="MANNOSE, PHOSPHOLIPASE, LECTIN RECEPTOR RELATED"/>
    <property type="match status" value="1"/>
</dbReference>
<sequence>MTMFLSILLLANPPVVCDTANGWHQLKNIFACFALDSHCDTGYLLFGDFCYHFESETVKNWEDAETYCGNQNGHLASIHSEEEISFLMISSSPLGEDIIGRKELIFNVSIPGYQWSDGTPVSYTNWGPGEPNNHLDQEDCVEMVSTTNGSSYWNDLNCGIMWTSIPP</sequence>
<dbReference type="SMART" id="SM00034">
    <property type="entry name" value="CLECT"/>
    <property type="match status" value="1"/>
</dbReference>
<name>A0A8C9SMF2_SCLFO</name>
<dbReference type="Proteomes" id="UP000694397">
    <property type="component" value="Chromosome 6"/>
</dbReference>
<dbReference type="Gene3D" id="3.10.100.10">
    <property type="entry name" value="Mannose-Binding Protein A, subunit A"/>
    <property type="match status" value="1"/>
</dbReference>
<protein>
    <recommendedName>
        <fullName evidence="2">C-type lectin domain-containing protein</fullName>
    </recommendedName>
</protein>
<dbReference type="InterPro" id="IPR016187">
    <property type="entry name" value="CTDL_fold"/>
</dbReference>
<dbReference type="Ensembl" id="ENSSFOT00015034557.2">
    <property type="protein sequence ID" value="ENSSFOP00015034182.2"/>
    <property type="gene ID" value="ENSSFOG00015021789.2"/>
</dbReference>
<reference evidence="3" key="2">
    <citation type="submission" date="2025-08" db="UniProtKB">
        <authorList>
            <consortium name="Ensembl"/>
        </authorList>
    </citation>
    <scope>IDENTIFICATION</scope>
</reference>
<reference evidence="3 4" key="1">
    <citation type="submission" date="2019-04" db="EMBL/GenBank/DDBJ databases">
        <authorList>
            <consortium name="Wellcome Sanger Institute Data Sharing"/>
        </authorList>
    </citation>
    <scope>NUCLEOTIDE SEQUENCE [LARGE SCALE GENOMIC DNA]</scope>
</reference>
<dbReference type="GeneTree" id="ENSGT01150000286973"/>
<evidence type="ECO:0000313" key="4">
    <source>
        <dbReference type="Proteomes" id="UP000694397"/>
    </source>
</evidence>
<keyword evidence="1" id="KW-0732">Signal</keyword>
<dbReference type="InterPro" id="IPR050111">
    <property type="entry name" value="C-type_lectin/snaclec_domain"/>
</dbReference>
<organism evidence="3 4">
    <name type="scientific">Scleropages formosus</name>
    <name type="common">Asian bonytongue</name>
    <name type="synonym">Osteoglossum formosum</name>
    <dbReference type="NCBI Taxonomy" id="113540"/>
    <lineage>
        <taxon>Eukaryota</taxon>
        <taxon>Metazoa</taxon>
        <taxon>Chordata</taxon>
        <taxon>Craniata</taxon>
        <taxon>Vertebrata</taxon>
        <taxon>Euteleostomi</taxon>
        <taxon>Actinopterygii</taxon>
        <taxon>Neopterygii</taxon>
        <taxon>Teleostei</taxon>
        <taxon>Osteoglossocephala</taxon>
        <taxon>Osteoglossomorpha</taxon>
        <taxon>Osteoglossiformes</taxon>
        <taxon>Osteoglossidae</taxon>
        <taxon>Scleropages</taxon>
    </lineage>
</organism>
<keyword evidence="4" id="KW-1185">Reference proteome</keyword>
<dbReference type="Pfam" id="PF00059">
    <property type="entry name" value="Lectin_C"/>
    <property type="match status" value="1"/>
</dbReference>
<reference evidence="3" key="3">
    <citation type="submission" date="2025-09" db="UniProtKB">
        <authorList>
            <consortium name="Ensembl"/>
        </authorList>
    </citation>
    <scope>IDENTIFICATION</scope>
</reference>
<proteinExistence type="predicted"/>
<feature type="domain" description="C-type lectin" evidence="2">
    <location>
        <begin position="46"/>
        <end position="158"/>
    </location>
</feature>
<dbReference type="PROSITE" id="PS50041">
    <property type="entry name" value="C_TYPE_LECTIN_2"/>
    <property type="match status" value="1"/>
</dbReference>
<dbReference type="InterPro" id="IPR016186">
    <property type="entry name" value="C-type_lectin-like/link_sf"/>
</dbReference>
<evidence type="ECO:0000313" key="3">
    <source>
        <dbReference type="Ensembl" id="ENSSFOP00015034182.2"/>
    </source>
</evidence>
<accession>A0A8C9SMF2</accession>
<dbReference type="SUPFAM" id="SSF56436">
    <property type="entry name" value="C-type lectin-like"/>
    <property type="match status" value="1"/>
</dbReference>
<feature type="chain" id="PRO_5047160486" description="C-type lectin domain-containing protein" evidence="1">
    <location>
        <begin position="18"/>
        <end position="167"/>
    </location>
</feature>
<evidence type="ECO:0000259" key="2">
    <source>
        <dbReference type="PROSITE" id="PS50041"/>
    </source>
</evidence>